<accession>A0ABR4IPG8</accession>
<dbReference type="GO" id="GO:0016787">
    <property type="term" value="F:hydrolase activity"/>
    <property type="evidence" value="ECO:0007669"/>
    <property type="project" value="UniProtKB-KW"/>
</dbReference>
<keyword evidence="5" id="KW-1185">Reference proteome</keyword>
<evidence type="ECO:0000259" key="3">
    <source>
        <dbReference type="Pfam" id="PF01557"/>
    </source>
</evidence>
<dbReference type="InterPro" id="IPR011234">
    <property type="entry name" value="Fumarylacetoacetase-like_C"/>
</dbReference>
<sequence length="289" mass="31124">MAFKSLVRFAHDSCEHYGDLLEYNEGAGTFLVQKLDGSPFGTLTVTGETLQVEQLLCPLEDTPTIICVGLNYREHATEAKLEIPRDPVIFTKPPDALATSDEPIPIHPDAQAMLDYEGELVVVIGRDSKEITEADALDYVLGYTSGNDLSARDFQGPSSISGGQFCYAKSFDGFAPIGQYITAAAEVPDPQGLFLVTKVNGVQRQASSTSDMIWTVRRLIAHLSRGRTLRAGSLIMTGTPSGVGYATNQFLRDGDLVEVSISGLATTTNTISFEKAILHGESKQSGVDV</sequence>
<evidence type="ECO:0000256" key="1">
    <source>
        <dbReference type="ARBA" id="ARBA00010211"/>
    </source>
</evidence>
<name>A0ABR4IPG8_9EURO</name>
<dbReference type="Gene3D" id="3.90.850.10">
    <property type="entry name" value="Fumarylacetoacetase-like, C-terminal domain"/>
    <property type="match status" value="1"/>
</dbReference>
<dbReference type="PANTHER" id="PTHR11820">
    <property type="entry name" value="ACYLPYRUVASE"/>
    <property type="match status" value="1"/>
</dbReference>
<feature type="domain" description="Fumarylacetoacetase-like C-terminal" evidence="3">
    <location>
        <begin position="64"/>
        <end position="271"/>
    </location>
</feature>
<keyword evidence="4" id="KW-0378">Hydrolase</keyword>
<evidence type="ECO:0000313" key="5">
    <source>
        <dbReference type="Proteomes" id="UP001610446"/>
    </source>
</evidence>
<comment type="similarity">
    <text evidence="1">Belongs to the FAH family.</text>
</comment>
<dbReference type="PANTHER" id="PTHR11820:SF7">
    <property type="entry name" value="ACYLPYRUVASE FAHD1, MITOCHONDRIAL"/>
    <property type="match status" value="1"/>
</dbReference>
<comment type="caution">
    <text evidence="4">The sequence shown here is derived from an EMBL/GenBank/DDBJ whole genome shotgun (WGS) entry which is preliminary data.</text>
</comment>
<dbReference type="InterPro" id="IPR036663">
    <property type="entry name" value="Fumarylacetoacetase_C_sf"/>
</dbReference>
<dbReference type="EMBL" id="JBFXLU010000326">
    <property type="protein sequence ID" value="KAL2829624.1"/>
    <property type="molecule type" value="Genomic_DNA"/>
</dbReference>
<dbReference type="Proteomes" id="UP001610446">
    <property type="component" value="Unassembled WGS sequence"/>
</dbReference>
<proteinExistence type="inferred from homology"/>
<gene>
    <name evidence="4" type="ORF">BJY01DRAFT_254912</name>
</gene>
<keyword evidence="2" id="KW-0479">Metal-binding</keyword>
<reference evidence="4 5" key="1">
    <citation type="submission" date="2024-07" db="EMBL/GenBank/DDBJ databases">
        <title>Section-level genome sequencing and comparative genomics of Aspergillus sections Usti and Cavernicolus.</title>
        <authorList>
            <consortium name="Lawrence Berkeley National Laboratory"/>
            <person name="Nybo J.L."/>
            <person name="Vesth T.C."/>
            <person name="Theobald S."/>
            <person name="Frisvad J.C."/>
            <person name="Larsen T.O."/>
            <person name="Kjaerboelling I."/>
            <person name="Rothschild-Mancinelli K."/>
            <person name="Lyhne E.K."/>
            <person name="Kogle M.E."/>
            <person name="Barry K."/>
            <person name="Clum A."/>
            <person name="Na H."/>
            <person name="Ledsgaard L."/>
            <person name="Lin J."/>
            <person name="Lipzen A."/>
            <person name="Kuo A."/>
            <person name="Riley R."/>
            <person name="Mondo S."/>
            <person name="Labutti K."/>
            <person name="Haridas S."/>
            <person name="Pangalinan J."/>
            <person name="Salamov A.A."/>
            <person name="Simmons B.A."/>
            <person name="Magnuson J.K."/>
            <person name="Chen J."/>
            <person name="Drula E."/>
            <person name="Henrissat B."/>
            <person name="Wiebenga A."/>
            <person name="Lubbers R.J."/>
            <person name="Gomes A.C."/>
            <person name="Makela M.R."/>
            <person name="Stajich J."/>
            <person name="Grigoriev I.V."/>
            <person name="Mortensen U.H."/>
            <person name="De Vries R.P."/>
            <person name="Baker S.E."/>
            <person name="Andersen M.R."/>
        </authorList>
    </citation>
    <scope>NUCLEOTIDE SEQUENCE [LARGE SCALE GENOMIC DNA]</scope>
    <source>
        <strain evidence="4 5">CBS 123904</strain>
    </source>
</reference>
<organism evidence="4 5">
    <name type="scientific">Aspergillus pseudoustus</name>
    <dbReference type="NCBI Taxonomy" id="1810923"/>
    <lineage>
        <taxon>Eukaryota</taxon>
        <taxon>Fungi</taxon>
        <taxon>Dikarya</taxon>
        <taxon>Ascomycota</taxon>
        <taxon>Pezizomycotina</taxon>
        <taxon>Eurotiomycetes</taxon>
        <taxon>Eurotiomycetidae</taxon>
        <taxon>Eurotiales</taxon>
        <taxon>Aspergillaceae</taxon>
        <taxon>Aspergillus</taxon>
        <taxon>Aspergillus subgen. Nidulantes</taxon>
    </lineage>
</organism>
<evidence type="ECO:0000256" key="2">
    <source>
        <dbReference type="ARBA" id="ARBA00022723"/>
    </source>
</evidence>
<dbReference type="Pfam" id="PF01557">
    <property type="entry name" value="FAA_hydrolase"/>
    <property type="match status" value="1"/>
</dbReference>
<dbReference type="SUPFAM" id="SSF56529">
    <property type="entry name" value="FAH"/>
    <property type="match status" value="1"/>
</dbReference>
<evidence type="ECO:0000313" key="4">
    <source>
        <dbReference type="EMBL" id="KAL2829624.1"/>
    </source>
</evidence>
<protein>
    <submittedName>
        <fullName evidence="4">Fumarylacetoacetate hydrolase family protein</fullName>
    </submittedName>
</protein>